<evidence type="ECO:0000313" key="8">
    <source>
        <dbReference type="EMBL" id="ATE54044.1"/>
    </source>
</evidence>
<dbReference type="AlphaFoldDB" id="A0A290Z4Y1"/>
<dbReference type="GO" id="GO:0009254">
    <property type="term" value="P:peptidoglycan turnover"/>
    <property type="evidence" value="ECO:0007669"/>
    <property type="project" value="TreeGrafter"/>
</dbReference>
<evidence type="ECO:0000259" key="7">
    <source>
        <dbReference type="SMART" id="SM00644"/>
    </source>
</evidence>
<dbReference type="FunFam" id="3.40.80.10:FF:000006">
    <property type="entry name" value="N-acetylmuramoyl-L-alanine amidase"/>
    <property type="match status" value="1"/>
</dbReference>
<evidence type="ECO:0000256" key="3">
    <source>
        <dbReference type="ARBA" id="ARBA00022801"/>
    </source>
</evidence>
<keyword evidence="4" id="KW-0961">Cell wall biogenesis/degradation</keyword>
<dbReference type="InterPro" id="IPR051206">
    <property type="entry name" value="NAMLAA_amidase_2"/>
</dbReference>
<dbReference type="KEGG" id="apre:CNX65_12680"/>
<dbReference type="EC" id="3.5.1.28" evidence="2"/>
<dbReference type="CDD" id="cd06583">
    <property type="entry name" value="PGRP"/>
    <property type="match status" value="1"/>
</dbReference>
<evidence type="ECO:0000256" key="6">
    <source>
        <dbReference type="SAM" id="SignalP"/>
    </source>
</evidence>
<dbReference type="SUPFAM" id="SSF53955">
    <property type="entry name" value="Lysozyme-like"/>
    <property type="match status" value="1"/>
</dbReference>
<dbReference type="SUPFAM" id="SSF55846">
    <property type="entry name" value="N-acetylmuramoyl-L-alanine amidase-like"/>
    <property type="match status" value="1"/>
</dbReference>
<feature type="domain" description="N-acetylmuramoyl-L-alanine amidase" evidence="7">
    <location>
        <begin position="257"/>
        <end position="392"/>
    </location>
</feature>
<dbReference type="InterPro" id="IPR036505">
    <property type="entry name" value="Amidase/PGRP_sf"/>
</dbReference>
<dbReference type="RefSeq" id="WP_096492967.1">
    <property type="nucleotide sequence ID" value="NZ_CP023445.1"/>
</dbReference>
<dbReference type="SMART" id="SM00644">
    <property type="entry name" value="Ami_2"/>
    <property type="match status" value="1"/>
</dbReference>
<feature type="signal peptide" evidence="6">
    <location>
        <begin position="1"/>
        <end position="26"/>
    </location>
</feature>
<name>A0A290Z4Y1_9PSEU</name>
<dbReference type="InterPro" id="IPR002502">
    <property type="entry name" value="Amidase_domain"/>
</dbReference>
<dbReference type="InterPro" id="IPR023346">
    <property type="entry name" value="Lysozyme-like_dom_sf"/>
</dbReference>
<keyword evidence="3" id="KW-0378">Hydrolase</keyword>
<feature type="region of interest" description="Disordered" evidence="5">
    <location>
        <begin position="61"/>
        <end position="134"/>
    </location>
</feature>
<feature type="compositionally biased region" description="Basic and acidic residues" evidence="5">
    <location>
        <begin position="83"/>
        <end position="96"/>
    </location>
</feature>
<evidence type="ECO:0000256" key="2">
    <source>
        <dbReference type="ARBA" id="ARBA00011901"/>
    </source>
</evidence>
<accession>A0A290Z4Y1</accession>
<evidence type="ECO:0000313" key="9">
    <source>
        <dbReference type="Proteomes" id="UP000218505"/>
    </source>
</evidence>
<dbReference type="Pfam" id="PF01510">
    <property type="entry name" value="Amidase_2"/>
    <property type="match status" value="1"/>
</dbReference>
<organism evidence="8 9">
    <name type="scientific">Actinosynnema pretiosum</name>
    <dbReference type="NCBI Taxonomy" id="42197"/>
    <lineage>
        <taxon>Bacteria</taxon>
        <taxon>Bacillati</taxon>
        <taxon>Actinomycetota</taxon>
        <taxon>Actinomycetes</taxon>
        <taxon>Pseudonocardiales</taxon>
        <taxon>Pseudonocardiaceae</taxon>
        <taxon>Actinosynnema</taxon>
    </lineage>
</organism>
<dbReference type="GO" id="GO:0008745">
    <property type="term" value="F:N-acetylmuramoyl-L-alanine amidase activity"/>
    <property type="evidence" value="ECO:0007669"/>
    <property type="project" value="UniProtKB-EC"/>
</dbReference>
<gene>
    <name evidence="8" type="ORF">CNX65_12680</name>
</gene>
<proteinExistence type="predicted"/>
<dbReference type="PANTHER" id="PTHR30417:SF1">
    <property type="entry name" value="N-ACETYLMURAMOYL-L-ALANINE AMIDASE AMID"/>
    <property type="match status" value="1"/>
</dbReference>
<dbReference type="PANTHER" id="PTHR30417">
    <property type="entry name" value="N-ACETYLMURAMOYL-L-ALANINE AMIDASE AMID"/>
    <property type="match status" value="1"/>
</dbReference>
<protein>
    <recommendedName>
        <fullName evidence="2">N-acetylmuramoyl-L-alanine amidase</fullName>
        <ecNumber evidence="2">3.5.1.28</ecNumber>
    </recommendedName>
</protein>
<dbReference type="GO" id="GO:0071555">
    <property type="term" value="P:cell wall organization"/>
    <property type="evidence" value="ECO:0007669"/>
    <property type="project" value="UniProtKB-KW"/>
</dbReference>
<evidence type="ECO:0000256" key="1">
    <source>
        <dbReference type="ARBA" id="ARBA00001561"/>
    </source>
</evidence>
<feature type="chain" id="PRO_5013081189" description="N-acetylmuramoyl-L-alanine amidase" evidence="6">
    <location>
        <begin position="27"/>
        <end position="628"/>
    </location>
</feature>
<evidence type="ECO:0000256" key="4">
    <source>
        <dbReference type="ARBA" id="ARBA00023316"/>
    </source>
</evidence>
<dbReference type="Gene3D" id="3.40.80.10">
    <property type="entry name" value="Peptidoglycan recognition protein-like"/>
    <property type="match status" value="1"/>
</dbReference>
<dbReference type="Proteomes" id="UP000218505">
    <property type="component" value="Chromosome"/>
</dbReference>
<dbReference type="GO" id="GO:0009253">
    <property type="term" value="P:peptidoglycan catabolic process"/>
    <property type="evidence" value="ECO:0007669"/>
    <property type="project" value="InterPro"/>
</dbReference>
<keyword evidence="6" id="KW-0732">Signal</keyword>
<keyword evidence="9" id="KW-1185">Reference proteome</keyword>
<dbReference type="EMBL" id="CP023445">
    <property type="protein sequence ID" value="ATE54044.1"/>
    <property type="molecule type" value="Genomic_DNA"/>
</dbReference>
<comment type="catalytic activity">
    <reaction evidence="1">
        <text>Hydrolyzes the link between N-acetylmuramoyl residues and L-amino acid residues in certain cell-wall glycopeptides.</text>
        <dbReference type="EC" id="3.5.1.28"/>
    </reaction>
</comment>
<reference evidence="8" key="1">
    <citation type="submission" date="2017-09" db="EMBL/GenBank/DDBJ databases">
        <title>Complete Genome Sequence of ansamitocin-producing Bacterium Actinosynnema pretiosum X47.</title>
        <authorList>
            <person name="Cao G."/>
            <person name="Zong G."/>
            <person name="Zhong C."/>
            <person name="Fu J."/>
        </authorList>
    </citation>
    <scope>NUCLEOTIDE SEQUENCE [LARGE SCALE GENOMIC DNA]</scope>
    <source>
        <strain evidence="8">X47</strain>
    </source>
</reference>
<evidence type="ECO:0000256" key="5">
    <source>
        <dbReference type="SAM" id="MobiDB-lite"/>
    </source>
</evidence>
<sequence length="628" mass="67461">MRPATAALAATLLVTGLVTAPGNAFAASGNADYAEAAREFGVPEPVLLGVAYLGSRWDSHAGSPSRAGGYGPMHLTDAVPAEPGEHHDTEDPRGDPSRPLGVDGHADPAAGRPGTLARAAELTDQDPARLRADRRENIRGGAALLASLRGDAGEDLGSWYAAVARYSGADDDATARRFADDVYEVVRDGATRVTDTGDTTTLAAHPDVRPDTAALDALGLPQPRAGAECPARLGCEWVPAPYENHDPSDPGAYGNHDQANRPNDLSIDYIVIHDTETSYEQTLDLVQDPTYVSWHYTIRSRDGHVAQHVENADVAWHAGNWFVNSHAIGIEHEGYAAQGSWYTEAMYRNSARLVRYLADRYDVPLDRAHILGHDNVPGTTPGTVAGMHWDPGPYWDWSHYFDLLGAPLPTWGAPHSGSVVPNPDFAANRPRFTGCESAGVDCPSRGSTSLLLHTEPSDDAPLVADVGLRPDGSPSTRAVSDIGARIDAGQRFAVAERRDGWTAIWYLGQKSWFRTPAPRPGRPSGPALVVTPKPGLAQVPVYGRAYPEQAAYAGTGVPPQPVLPLQYAMPAGQRYAVGDVDPPVDYYFAQTWDGPRVVVSGQDRYHQVFLGHRVAYVRAADVDLSLVW</sequence>
<dbReference type="Gene3D" id="1.10.530.10">
    <property type="match status" value="1"/>
</dbReference>